<protein>
    <submittedName>
        <fullName evidence="2">Uncharacterized protein</fullName>
    </submittedName>
</protein>
<dbReference type="Proteomes" id="UP000095705">
    <property type="component" value="Plasmid pACMP1"/>
</dbReference>
<comment type="caution">
    <text evidence="2">The sequence shown here is derived from an EMBL/GenBank/DDBJ whole genome shotgun (WGS) entry which is preliminary data.</text>
</comment>
<dbReference type="RefSeq" id="WP_069917903.1">
    <property type="nucleotide sequence ID" value="NZ_CM007203.1"/>
</dbReference>
<organism evidence="2 3">
    <name type="scientific">Streptomyces subrutilus</name>
    <dbReference type="NCBI Taxonomy" id="36818"/>
    <lineage>
        <taxon>Bacteria</taxon>
        <taxon>Bacillati</taxon>
        <taxon>Actinomycetota</taxon>
        <taxon>Actinomycetes</taxon>
        <taxon>Kitasatosporales</taxon>
        <taxon>Streptomycetaceae</taxon>
        <taxon>Streptomyces</taxon>
    </lineage>
</organism>
<accession>A0A1E5NXS7</accession>
<reference evidence="2 3" key="1">
    <citation type="submission" date="2016-08" db="EMBL/GenBank/DDBJ databases">
        <title>The complete genome of Streptomyces subrutilus 10-1-1.</title>
        <authorList>
            <person name="Chen X."/>
        </authorList>
    </citation>
    <scope>NUCLEOTIDE SEQUENCE [LARGE SCALE GENOMIC DNA]</scope>
    <source>
        <strain evidence="2 3">10-1-1</strain>
        <plasmid evidence="3">pacmp1</plasmid>
    </source>
</reference>
<sequence length="130" mass="14413">MFRRSADQASERLERALRGGAVPHDQETRLALAAAGTLAPAHGRSPQRIEQTREAMMREFMRAMNPAETREDAGSGDGLEEIALHRHEVALPGGGQLVVSDLEEITPERLDAAAEQYARILDRRSRDRQS</sequence>
<evidence type="ECO:0000256" key="1">
    <source>
        <dbReference type="SAM" id="MobiDB-lite"/>
    </source>
</evidence>
<feature type="region of interest" description="Disordered" evidence="1">
    <location>
        <begin position="1"/>
        <end position="25"/>
    </location>
</feature>
<evidence type="ECO:0000313" key="3">
    <source>
        <dbReference type="Proteomes" id="UP000095705"/>
    </source>
</evidence>
<feature type="compositionally biased region" description="Basic and acidic residues" evidence="1">
    <location>
        <begin position="1"/>
        <end position="17"/>
    </location>
</feature>
<geneLocation type="plasmid" evidence="3">
    <name>pacmp1</name>
</geneLocation>
<dbReference type="EMBL" id="MEHK01000005">
    <property type="protein sequence ID" value="OEJ21015.1"/>
    <property type="molecule type" value="Genomic_DNA"/>
</dbReference>
<keyword evidence="3" id="KW-1185">Reference proteome</keyword>
<dbReference type="AlphaFoldDB" id="A0A1E5NXS7"/>
<proteinExistence type="predicted"/>
<evidence type="ECO:0000313" key="2">
    <source>
        <dbReference type="EMBL" id="OEJ21015.1"/>
    </source>
</evidence>
<name>A0A1E5NXS7_9ACTN</name>
<keyword evidence="2" id="KW-0614">Plasmid</keyword>
<dbReference type="OrthoDB" id="4229829at2"/>
<gene>
    <name evidence="2" type="ORF">BGK67_34530</name>
</gene>